<dbReference type="InterPro" id="IPR036236">
    <property type="entry name" value="Znf_C2H2_sf"/>
</dbReference>
<evidence type="ECO:0000256" key="5">
    <source>
        <dbReference type="PROSITE-ProRule" id="PRU00042"/>
    </source>
</evidence>
<feature type="compositionally biased region" description="Polar residues" evidence="6">
    <location>
        <begin position="185"/>
        <end position="202"/>
    </location>
</feature>
<feature type="region of interest" description="Disordered" evidence="6">
    <location>
        <begin position="391"/>
        <end position="410"/>
    </location>
</feature>
<sequence>MSPAASTPSIRIYDSAPVHRYPIPHHRRPSFPSPSGAMAIPRAREDVPPPLPPPRHLNGLSEGQDPGWQWGNTGFGGPRIPIKEGSSLLGGTVHVPTPFHSRKSSHSQSFDDASPPDSDEDYLPSGISKPRLKIENYRLTSERQLGQKSLQSSSHAYDKQLLSKIGGPNTPNTPTRTTAPPLLSVSAQDPPSSQNTPFTKLNGQLKPLSVPDRLGPSIDSPVSRWPPSSGATSPMYSGYRSPVPDSASIESHQRRFGSISTSGTLEDMSASSHAHRGSYDHGMFSETDFSMEESGMRDLDINDRLGSEEYQGSKAGLKRRASSPPSEAAREDRPTTAGGKTDLYHRRSAQMLVSRNSPVSRFQGNQGSLSSASSLSQRTASFASSYGFSQASSMTSYSGDQRLSPSALSPSAEAELGTVLPYAASRSLNPSPRGSLSRPHHQRGPSEHEQHLQIRKMSTDSILQSRPISNSNRIPGAYICECCPKKPKKFDSEDELRIHELEKQYTCQYCPNRFKNKNEAERHQNSLHLRRHSWSCAALAGPHAAFHPSPSHSAAADVCGYCGEEFPNPPNWDVRSEHLNHVHKFGECNQAKKFFRADHFRQHLKHSHAGTSGKWTNMLENACMKDEPPPKERVGSIGSMVGSSAVASLAPKPNVIDEVLDES</sequence>
<evidence type="ECO:0000256" key="1">
    <source>
        <dbReference type="ARBA" id="ARBA00022723"/>
    </source>
</evidence>
<dbReference type="Pfam" id="PF24537">
    <property type="entry name" value="zf-C2H2_fungi"/>
    <property type="match status" value="1"/>
</dbReference>
<keyword evidence="2" id="KW-0677">Repeat</keyword>
<feature type="compositionally biased region" description="Polar residues" evidence="6">
    <location>
        <begin position="391"/>
        <end position="401"/>
    </location>
</feature>
<feature type="region of interest" description="Disordered" evidence="6">
    <location>
        <begin position="162"/>
        <end position="279"/>
    </location>
</feature>
<dbReference type="PROSITE" id="PS00028">
    <property type="entry name" value="ZINC_FINGER_C2H2_1"/>
    <property type="match status" value="1"/>
</dbReference>
<dbReference type="InterPro" id="IPR013087">
    <property type="entry name" value="Znf_C2H2_type"/>
</dbReference>
<dbReference type="SUPFAM" id="SSF57667">
    <property type="entry name" value="beta-beta-alpha zinc fingers"/>
    <property type="match status" value="1"/>
</dbReference>
<evidence type="ECO:0000256" key="2">
    <source>
        <dbReference type="ARBA" id="ARBA00022737"/>
    </source>
</evidence>
<dbReference type="GO" id="GO:0008270">
    <property type="term" value="F:zinc ion binding"/>
    <property type="evidence" value="ECO:0007669"/>
    <property type="project" value="UniProtKB-KW"/>
</dbReference>
<feature type="region of interest" description="Disordered" evidence="6">
    <location>
        <begin position="308"/>
        <end position="344"/>
    </location>
</feature>
<dbReference type="InterPro" id="IPR057026">
    <property type="entry name" value="Znf-C2H2_ascomycetes"/>
</dbReference>
<accession>A0A9P9DU66</accession>
<evidence type="ECO:0000313" key="8">
    <source>
        <dbReference type="EMBL" id="KAH7125346.1"/>
    </source>
</evidence>
<dbReference type="GO" id="GO:0000981">
    <property type="term" value="F:DNA-binding transcription factor activity, RNA polymerase II-specific"/>
    <property type="evidence" value="ECO:0007669"/>
    <property type="project" value="TreeGrafter"/>
</dbReference>
<evidence type="ECO:0000259" key="7">
    <source>
        <dbReference type="PROSITE" id="PS50157"/>
    </source>
</evidence>
<feature type="region of interest" description="Disordered" evidence="6">
    <location>
        <begin position="424"/>
        <end position="452"/>
    </location>
</feature>
<keyword evidence="3 5" id="KW-0863">Zinc-finger</keyword>
<evidence type="ECO:0000256" key="3">
    <source>
        <dbReference type="ARBA" id="ARBA00022771"/>
    </source>
</evidence>
<reference evidence="8" key="1">
    <citation type="journal article" date="2021" name="Nat. Commun.">
        <title>Genetic determinants of endophytism in the Arabidopsis root mycobiome.</title>
        <authorList>
            <person name="Mesny F."/>
            <person name="Miyauchi S."/>
            <person name="Thiergart T."/>
            <person name="Pickel B."/>
            <person name="Atanasova L."/>
            <person name="Karlsson M."/>
            <person name="Huettel B."/>
            <person name="Barry K.W."/>
            <person name="Haridas S."/>
            <person name="Chen C."/>
            <person name="Bauer D."/>
            <person name="Andreopoulos W."/>
            <person name="Pangilinan J."/>
            <person name="LaButti K."/>
            <person name="Riley R."/>
            <person name="Lipzen A."/>
            <person name="Clum A."/>
            <person name="Drula E."/>
            <person name="Henrissat B."/>
            <person name="Kohler A."/>
            <person name="Grigoriev I.V."/>
            <person name="Martin F.M."/>
            <person name="Hacquard S."/>
        </authorList>
    </citation>
    <scope>NUCLEOTIDE SEQUENCE</scope>
    <source>
        <strain evidence="8">MPI-CAGE-CH-0243</strain>
    </source>
</reference>
<dbReference type="GO" id="GO:0005634">
    <property type="term" value="C:nucleus"/>
    <property type="evidence" value="ECO:0007669"/>
    <property type="project" value="TreeGrafter"/>
</dbReference>
<proteinExistence type="predicted"/>
<dbReference type="Proteomes" id="UP000700596">
    <property type="component" value="Unassembled WGS sequence"/>
</dbReference>
<keyword evidence="9" id="KW-1185">Reference proteome</keyword>
<evidence type="ECO:0000256" key="4">
    <source>
        <dbReference type="ARBA" id="ARBA00022833"/>
    </source>
</evidence>
<organism evidence="8 9">
    <name type="scientific">Dendryphion nanum</name>
    <dbReference type="NCBI Taxonomy" id="256645"/>
    <lineage>
        <taxon>Eukaryota</taxon>
        <taxon>Fungi</taxon>
        <taxon>Dikarya</taxon>
        <taxon>Ascomycota</taxon>
        <taxon>Pezizomycotina</taxon>
        <taxon>Dothideomycetes</taxon>
        <taxon>Pleosporomycetidae</taxon>
        <taxon>Pleosporales</taxon>
        <taxon>Torulaceae</taxon>
        <taxon>Dendryphion</taxon>
    </lineage>
</organism>
<dbReference type="AlphaFoldDB" id="A0A9P9DU66"/>
<dbReference type="PANTHER" id="PTHR24409">
    <property type="entry name" value="ZINC FINGER PROTEIN 142"/>
    <property type="match status" value="1"/>
</dbReference>
<feature type="region of interest" description="Disordered" evidence="6">
    <location>
        <begin position="21"/>
        <end position="129"/>
    </location>
</feature>
<protein>
    <recommendedName>
        <fullName evidence="7">C2H2-type domain-containing protein</fullName>
    </recommendedName>
</protein>
<keyword evidence="1" id="KW-0479">Metal-binding</keyword>
<feature type="compositionally biased region" description="Polar residues" evidence="6">
    <location>
        <begin position="258"/>
        <end position="272"/>
    </location>
</feature>
<keyword evidence="4" id="KW-0862">Zinc</keyword>
<comment type="caution">
    <text evidence="8">The sequence shown here is derived from an EMBL/GenBank/DDBJ whole genome shotgun (WGS) entry which is preliminary data.</text>
</comment>
<dbReference type="Gene3D" id="3.30.160.60">
    <property type="entry name" value="Classic Zinc Finger"/>
    <property type="match status" value="1"/>
</dbReference>
<name>A0A9P9DU66_9PLEO</name>
<feature type="domain" description="C2H2-type" evidence="7">
    <location>
        <begin position="505"/>
        <end position="533"/>
    </location>
</feature>
<dbReference type="PANTHER" id="PTHR24409:SF295">
    <property type="entry name" value="AZ2-RELATED"/>
    <property type="match status" value="1"/>
</dbReference>
<dbReference type="EMBL" id="JAGMWT010000007">
    <property type="protein sequence ID" value="KAH7125346.1"/>
    <property type="molecule type" value="Genomic_DNA"/>
</dbReference>
<feature type="compositionally biased region" description="Low complexity" evidence="6">
    <location>
        <begin position="168"/>
        <end position="181"/>
    </location>
</feature>
<evidence type="ECO:0000256" key="6">
    <source>
        <dbReference type="SAM" id="MobiDB-lite"/>
    </source>
</evidence>
<dbReference type="OrthoDB" id="3524154at2759"/>
<evidence type="ECO:0000313" key="9">
    <source>
        <dbReference type="Proteomes" id="UP000700596"/>
    </source>
</evidence>
<dbReference type="SMART" id="SM00355">
    <property type="entry name" value="ZnF_C2H2"/>
    <property type="match status" value="3"/>
</dbReference>
<dbReference type="PROSITE" id="PS50157">
    <property type="entry name" value="ZINC_FINGER_C2H2_2"/>
    <property type="match status" value="1"/>
</dbReference>
<gene>
    <name evidence="8" type="ORF">B0J11DRAFT_434070</name>
</gene>
<dbReference type="GO" id="GO:0000977">
    <property type="term" value="F:RNA polymerase II transcription regulatory region sequence-specific DNA binding"/>
    <property type="evidence" value="ECO:0007669"/>
    <property type="project" value="TreeGrafter"/>
</dbReference>